<dbReference type="Proteomes" id="UP000186817">
    <property type="component" value="Unassembled WGS sequence"/>
</dbReference>
<proteinExistence type="predicted"/>
<sequence>MAFPPRSYRSFAAALRQEEALELRLRAETRQAQVESAALRDSIYLEALQQRAVEESAAALALELHGAKTQAAEVWQEYEAPLAGEAAAMATLRMQTQELREKNAGHVAAEHRLREQLQALLSEVTDLCQHSEI</sequence>
<dbReference type="EMBL" id="LSRX01000349">
    <property type="protein sequence ID" value="OLP99791.1"/>
    <property type="molecule type" value="Genomic_DNA"/>
</dbReference>
<accession>A0A1Q9DXA2</accession>
<evidence type="ECO:0000313" key="1">
    <source>
        <dbReference type="EMBL" id="OLP99791.1"/>
    </source>
</evidence>
<organism evidence="1 2">
    <name type="scientific">Symbiodinium microadriaticum</name>
    <name type="common">Dinoflagellate</name>
    <name type="synonym">Zooxanthella microadriatica</name>
    <dbReference type="NCBI Taxonomy" id="2951"/>
    <lineage>
        <taxon>Eukaryota</taxon>
        <taxon>Sar</taxon>
        <taxon>Alveolata</taxon>
        <taxon>Dinophyceae</taxon>
        <taxon>Suessiales</taxon>
        <taxon>Symbiodiniaceae</taxon>
        <taxon>Symbiodinium</taxon>
    </lineage>
</organism>
<protein>
    <submittedName>
        <fullName evidence="1">Uncharacterized protein</fullName>
    </submittedName>
</protein>
<comment type="caution">
    <text evidence="1">The sequence shown here is derived from an EMBL/GenBank/DDBJ whole genome shotgun (WGS) entry which is preliminary data.</text>
</comment>
<evidence type="ECO:0000313" key="2">
    <source>
        <dbReference type="Proteomes" id="UP000186817"/>
    </source>
</evidence>
<reference evidence="1 2" key="1">
    <citation type="submission" date="2016-02" db="EMBL/GenBank/DDBJ databases">
        <title>Genome analysis of coral dinoflagellate symbionts highlights evolutionary adaptations to a symbiotic lifestyle.</title>
        <authorList>
            <person name="Aranda M."/>
            <person name="Li Y."/>
            <person name="Liew Y.J."/>
            <person name="Baumgarten S."/>
            <person name="Simakov O."/>
            <person name="Wilson M."/>
            <person name="Piel J."/>
            <person name="Ashoor H."/>
            <person name="Bougouffa S."/>
            <person name="Bajic V.B."/>
            <person name="Ryu T."/>
            <person name="Ravasi T."/>
            <person name="Bayer T."/>
            <person name="Micklem G."/>
            <person name="Kim H."/>
            <person name="Bhak J."/>
            <person name="Lajeunesse T.C."/>
            <person name="Voolstra C.R."/>
        </authorList>
    </citation>
    <scope>NUCLEOTIDE SEQUENCE [LARGE SCALE GENOMIC DNA]</scope>
    <source>
        <strain evidence="1 2">CCMP2467</strain>
    </source>
</reference>
<dbReference type="AlphaFoldDB" id="A0A1Q9DXA2"/>
<gene>
    <name evidence="1" type="ORF">AK812_SmicGene17585</name>
</gene>
<name>A0A1Q9DXA2_SYMMI</name>
<keyword evidence="2" id="KW-1185">Reference proteome</keyword>